<dbReference type="STRING" id="571913.VV02_14495"/>
<feature type="transmembrane region" description="Helical" evidence="2">
    <location>
        <begin position="37"/>
        <end position="55"/>
    </location>
</feature>
<dbReference type="SUPFAM" id="SSF103481">
    <property type="entry name" value="Multidrug resistance efflux transporter EmrE"/>
    <property type="match status" value="2"/>
</dbReference>
<feature type="transmembrane region" description="Helical" evidence="2">
    <location>
        <begin position="93"/>
        <end position="111"/>
    </location>
</feature>
<protein>
    <submittedName>
        <fullName evidence="4">Membrane protein</fullName>
    </submittedName>
</protein>
<feature type="transmembrane region" description="Helical" evidence="2">
    <location>
        <begin position="235"/>
        <end position="255"/>
    </location>
</feature>
<gene>
    <name evidence="4" type="ORF">VV02_14495</name>
</gene>
<sequence>MGSHRALPAPALVLVAVGSVQFGAAMAATLLPAIGVAGSVALRLGIAALILLAVARPQLRGRSRRDWLIVSAYAACLGVMNLVFYGALLRLPIGVAVTIEFTGPLALAAITSRRRLDLLAVVTAGAGVVLVSGALDTSWADLDLLGLGLALAAGACWAGYILTSARTGARFAGLDGIAIAMLLSAAVVTPIGILGAGADLLQGEVLAKGLGIALLSSVVPYSLELIALRTMRANVFGILLSVEPAAAAIAGLIVLDQTLAPLRLVGMALVVLASVVVLGGGRTAGVPEG</sequence>
<evidence type="ECO:0000313" key="4">
    <source>
        <dbReference type="EMBL" id="AKU18936.1"/>
    </source>
</evidence>
<feature type="transmembrane region" description="Helical" evidence="2">
    <location>
        <begin position="174"/>
        <end position="193"/>
    </location>
</feature>
<dbReference type="InterPro" id="IPR000620">
    <property type="entry name" value="EamA_dom"/>
</dbReference>
<feature type="transmembrane region" description="Helical" evidence="2">
    <location>
        <begin position="144"/>
        <end position="162"/>
    </location>
</feature>
<evidence type="ECO:0000256" key="2">
    <source>
        <dbReference type="SAM" id="Phobius"/>
    </source>
</evidence>
<evidence type="ECO:0000259" key="3">
    <source>
        <dbReference type="Pfam" id="PF00892"/>
    </source>
</evidence>
<reference evidence="4 5" key="1">
    <citation type="submission" date="2015-03" db="EMBL/GenBank/DDBJ databases">
        <title>Luteipulveratus halotolerans sp. nov., a novel actinobacterium (Dermacoccaceae) from Sarawak, Malaysia.</title>
        <authorList>
            <person name="Juboi H."/>
            <person name="Basik A."/>
            <person name="Shamsul S.S."/>
            <person name="Arnold P."/>
            <person name="Schmitt E.K."/>
            <person name="Sanglier J.-J."/>
            <person name="Yeo T."/>
        </authorList>
    </citation>
    <scope>NUCLEOTIDE SEQUENCE [LARGE SCALE GENOMIC DNA]</scope>
    <source>
        <strain evidence="4 5">MN07-A0370</strain>
    </source>
</reference>
<dbReference type="Proteomes" id="UP000066480">
    <property type="component" value="Chromosome"/>
</dbReference>
<organism evidence="4 5">
    <name type="scientific">Luteipulveratus mongoliensis</name>
    <dbReference type="NCBI Taxonomy" id="571913"/>
    <lineage>
        <taxon>Bacteria</taxon>
        <taxon>Bacillati</taxon>
        <taxon>Actinomycetota</taxon>
        <taxon>Actinomycetes</taxon>
        <taxon>Micrococcales</taxon>
        <taxon>Dermacoccaceae</taxon>
        <taxon>Luteipulveratus</taxon>
    </lineage>
</organism>
<dbReference type="InterPro" id="IPR037185">
    <property type="entry name" value="EmrE-like"/>
</dbReference>
<feature type="transmembrane region" description="Helical" evidence="2">
    <location>
        <begin position="205"/>
        <end position="223"/>
    </location>
</feature>
<dbReference type="PATRIC" id="fig|571913.6.peg.2945"/>
<keyword evidence="2" id="KW-0472">Membrane</keyword>
<dbReference type="AlphaFoldDB" id="A0A0K1JQD6"/>
<keyword evidence="5" id="KW-1185">Reference proteome</keyword>
<feature type="transmembrane region" description="Helical" evidence="2">
    <location>
        <begin position="118"/>
        <end position="138"/>
    </location>
</feature>
<dbReference type="KEGG" id="lmoi:VV02_14495"/>
<evidence type="ECO:0000313" key="5">
    <source>
        <dbReference type="Proteomes" id="UP000066480"/>
    </source>
</evidence>
<keyword evidence="2" id="KW-1133">Transmembrane helix</keyword>
<dbReference type="EMBL" id="CP011112">
    <property type="protein sequence ID" value="AKU18936.1"/>
    <property type="molecule type" value="Genomic_DNA"/>
</dbReference>
<name>A0A0K1JQD6_9MICO</name>
<proteinExistence type="inferred from homology"/>
<feature type="domain" description="EamA" evidence="3">
    <location>
        <begin position="145"/>
        <end position="278"/>
    </location>
</feature>
<dbReference type="GO" id="GO:0016020">
    <property type="term" value="C:membrane"/>
    <property type="evidence" value="ECO:0007669"/>
    <property type="project" value="InterPro"/>
</dbReference>
<accession>A0A0K1JQD6</accession>
<evidence type="ECO:0000256" key="1">
    <source>
        <dbReference type="ARBA" id="ARBA00007362"/>
    </source>
</evidence>
<dbReference type="Pfam" id="PF00892">
    <property type="entry name" value="EamA"/>
    <property type="match status" value="1"/>
</dbReference>
<comment type="similarity">
    <text evidence="1">Belongs to the EamA transporter family.</text>
</comment>
<feature type="transmembrane region" description="Helical" evidence="2">
    <location>
        <begin position="261"/>
        <end position="281"/>
    </location>
</feature>
<keyword evidence="2" id="KW-0812">Transmembrane</keyword>
<feature type="transmembrane region" description="Helical" evidence="2">
    <location>
        <begin position="67"/>
        <end position="87"/>
    </location>
</feature>